<evidence type="ECO:0000256" key="1">
    <source>
        <dbReference type="ARBA" id="ARBA00023015"/>
    </source>
</evidence>
<evidence type="ECO:0000256" key="2">
    <source>
        <dbReference type="ARBA" id="ARBA00023125"/>
    </source>
</evidence>
<keyword evidence="3" id="KW-0804">Transcription</keyword>
<evidence type="ECO:0000313" key="7">
    <source>
        <dbReference type="Proteomes" id="UP000057820"/>
    </source>
</evidence>
<dbReference type="InterPro" id="IPR011075">
    <property type="entry name" value="TetR_C"/>
</dbReference>
<dbReference type="SUPFAM" id="SSF46689">
    <property type="entry name" value="Homeodomain-like"/>
    <property type="match status" value="1"/>
</dbReference>
<dbReference type="Pfam" id="PF16859">
    <property type="entry name" value="TetR_C_11"/>
    <property type="match status" value="1"/>
</dbReference>
<feature type="domain" description="HTH tetR-type" evidence="5">
    <location>
        <begin position="16"/>
        <end position="76"/>
    </location>
</feature>
<dbReference type="SUPFAM" id="SSF48498">
    <property type="entry name" value="Tetracyclin repressor-like, C-terminal domain"/>
    <property type="match status" value="1"/>
</dbReference>
<protein>
    <submittedName>
        <fullName evidence="6">Bacterial regulatory proteins, tetR family</fullName>
    </submittedName>
</protein>
<dbReference type="PANTHER" id="PTHR30055">
    <property type="entry name" value="HTH-TYPE TRANSCRIPTIONAL REGULATOR RUTR"/>
    <property type="match status" value="1"/>
</dbReference>
<organism evidence="6 7">
    <name type="scientific">Nocardia farcinica</name>
    <dbReference type="NCBI Taxonomy" id="37329"/>
    <lineage>
        <taxon>Bacteria</taxon>
        <taxon>Bacillati</taxon>
        <taxon>Actinomycetota</taxon>
        <taxon>Actinomycetes</taxon>
        <taxon>Mycobacteriales</taxon>
        <taxon>Nocardiaceae</taxon>
        <taxon>Nocardia</taxon>
    </lineage>
</organism>
<proteinExistence type="predicted"/>
<dbReference type="InterPro" id="IPR036271">
    <property type="entry name" value="Tet_transcr_reg_TetR-rel_C_sf"/>
</dbReference>
<reference evidence="7" key="1">
    <citation type="submission" date="2015-03" db="EMBL/GenBank/DDBJ databases">
        <authorList>
            <consortium name="Pathogen Informatics"/>
        </authorList>
    </citation>
    <scope>NUCLEOTIDE SEQUENCE [LARGE SCALE GENOMIC DNA]</scope>
    <source>
        <strain evidence="7">NCTC11134</strain>
    </source>
</reference>
<evidence type="ECO:0000256" key="4">
    <source>
        <dbReference type="PROSITE-ProRule" id="PRU00335"/>
    </source>
</evidence>
<sequence>MLDDAAPTGSGRPRDTRIDDAVVAATRDLVAEVGYADLTFRAIAERAGTSVPAIRRRWASKAHLVHEAVFPVDVAAGPAVDGTLRGVLRTIVTRCVAVVGSPAGRRATPALISELMTDSALEKELSARLRSRVWDDLADSFAGAVARGEARGDLDISLCVEAVFGTTLVAVVLRGAEAVDETWIEQFVDMLADGLASHR</sequence>
<evidence type="ECO:0000256" key="3">
    <source>
        <dbReference type="ARBA" id="ARBA00023163"/>
    </source>
</evidence>
<dbReference type="GO" id="GO:0003700">
    <property type="term" value="F:DNA-binding transcription factor activity"/>
    <property type="evidence" value="ECO:0007669"/>
    <property type="project" value="TreeGrafter"/>
</dbReference>
<name>A0A0H5NHI0_NOCFR</name>
<evidence type="ECO:0000259" key="5">
    <source>
        <dbReference type="PROSITE" id="PS50977"/>
    </source>
</evidence>
<dbReference type="PANTHER" id="PTHR30055:SF230">
    <property type="entry name" value="TRANSCRIPTIONAL REGULATORY PROTEIN (PROBABLY TETR-FAMILY)-RELATED"/>
    <property type="match status" value="1"/>
</dbReference>
<dbReference type="GO" id="GO:0000976">
    <property type="term" value="F:transcription cis-regulatory region binding"/>
    <property type="evidence" value="ECO:0007669"/>
    <property type="project" value="TreeGrafter"/>
</dbReference>
<dbReference type="Gene3D" id="1.10.357.10">
    <property type="entry name" value="Tetracycline Repressor, domain 2"/>
    <property type="match status" value="1"/>
</dbReference>
<dbReference type="PROSITE" id="PS50977">
    <property type="entry name" value="HTH_TETR_2"/>
    <property type="match status" value="1"/>
</dbReference>
<dbReference type="AlphaFoldDB" id="A0A0H5NHI0"/>
<dbReference type="Gene3D" id="1.10.10.60">
    <property type="entry name" value="Homeodomain-like"/>
    <property type="match status" value="1"/>
</dbReference>
<dbReference type="EMBL" id="LN868938">
    <property type="protein sequence ID" value="CRY74612.1"/>
    <property type="molecule type" value="Genomic_DNA"/>
</dbReference>
<dbReference type="Pfam" id="PF00440">
    <property type="entry name" value="TetR_N"/>
    <property type="match status" value="1"/>
</dbReference>
<dbReference type="RefSeq" id="WP_060590557.1">
    <property type="nucleotide sequence ID" value="NZ_CP031418.1"/>
</dbReference>
<dbReference type="InterPro" id="IPR009057">
    <property type="entry name" value="Homeodomain-like_sf"/>
</dbReference>
<dbReference type="InterPro" id="IPR050109">
    <property type="entry name" value="HTH-type_TetR-like_transc_reg"/>
</dbReference>
<keyword evidence="2 4" id="KW-0238">DNA-binding</keyword>
<gene>
    <name evidence="6" type="ORF">ERS450000_00780</name>
</gene>
<accession>A0A0H5NHI0</accession>
<feature type="DNA-binding region" description="H-T-H motif" evidence="4">
    <location>
        <begin position="39"/>
        <end position="58"/>
    </location>
</feature>
<keyword evidence="1" id="KW-0805">Transcription regulation</keyword>
<evidence type="ECO:0000313" key="6">
    <source>
        <dbReference type="EMBL" id="CRY74612.1"/>
    </source>
</evidence>
<dbReference type="KEGG" id="nfr:ERS450000_00780"/>
<dbReference type="InterPro" id="IPR001647">
    <property type="entry name" value="HTH_TetR"/>
</dbReference>
<dbReference type="Proteomes" id="UP000057820">
    <property type="component" value="Chromosome 1"/>
</dbReference>